<gene>
    <name evidence="2" type="ORF">S01H4_55585</name>
</gene>
<keyword evidence="1" id="KW-0472">Membrane</keyword>
<proteinExistence type="predicted"/>
<feature type="transmembrane region" description="Helical" evidence="1">
    <location>
        <begin position="6"/>
        <end position="28"/>
    </location>
</feature>
<organism evidence="2">
    <name type="scientific">marine sediment metagenome</name>
    <dbReference type="NCBI Taxonomy" id="412755"/>
    <lineage>
        <taxon>unclassified sequences</taxon>
        <taxon>metagenomes</taxon>
        <taxon>ecological metagenomes</taxon>
    </lineage>
</organism>
<dbReference type="AlphaFoldDB" id="X1DGC8"/>
<keyword evidence="1" id="KW-0812">Transmembrane</keyword>
<reference evidence="2" key="1">
    <citation type="journal article" date="2014" name="Front. Microbiol.">
        <title>High frequency of phylogenetically diverse reductive dehalogenase-homologous genes in deep subseafloor sedimentary metagenomes.</title>
        <authorList>
            <person name="Kawai M."/>
            <person name="Futagami T."/>
            <person name="Toyoda A."/>
            <person name="Takaki Y."/>
            <person name="Nishi S."/>
            <person name="Hori S."/>
            <person name="Arai W."/>
            <person name="Tsubouchi T."/>
            <person name="Morono Y."/>
            <person name="Uchiyama I."/>
            <person name="Ito T."/>
            <person name="Fujiyama A."/>
            <person name="Inagaki F."/>
            <person name="Takami H."/>
        </authorList>
    </citation>
    <scope>NUCLEOTIDE SEQUENCE</scope>
    <source>
        <strain evidence="2">Expedition CK06-06</strain>
    </source>
</reference>
<keyword evidence="1" id="KW-1133">Transmembrane helix</keyword>
<sequence length="97" mass="10955">MKKRNLFWGIIIGVLFVIATFVVATYFATRGNGDNGGSGVIISTECDNLRQRCIDFCPPNDPMCVEDCNNEAEACRSNQSTHALENKIEELRRERDR</sequence>
<accession>X1DGC8</accession>
<name>X1DGC8_9ZZZZ</name>
<evidence type="ECO:0000313" key="2">
    <source>
        <dbReference type="EMBL" id="GAH07365.1"/>
    </source>
</evidence>
<dbReference type="EMBL" id="BART01032096">
    <property type="protein sequence ID" value="GAH07365.1"/>
    <property type="molecule type" value="Genomic_DNA"/>
</dbReference>
<evidence type="ECO:0000256" key="1">
    <source>
        <dbReference type="SAM" id="Phobius"/>
    </source>
</evidence>
<feature type="non-terminal residue" evidence="2">
    <location>
        <position position="97"/>
    </location>
</feature>
<comment type="caution">
    <text evidence="2">The sequence shown here is derived from an EMBL/GenBank/DDBJ whole genome shotgun (WGS) entry which is preliminary data.</text>
</comment>
<protein>
    <submittedName>
        <fullName evidence="2">Uncharacterized protein</fullName>
    </submittedName>
</protein>